<evidence type="ECO:0000313" key="4">
    <source>
        <dbReference type="Proteomes" id="UP000572817"/>
    </source>
</evidence>
<feature type="compositionally biased region" description="Basic and acidic residues" evidence="1">
    <location>
        <begin position="270"/>
        <end position="282"/>
    </location>
</feature>
<proteinExistence type="predicted"/>
<feature type="region of interest" description="Disordered" evidence="1">
    <location>
        <begin position="263"/>
        <end position="282"/>
    </location>
</feature>
<dbReference type="EMBL" id="WWBZ02000033">
    <property type="protein sequence ID" value="KAF4307084.1"/>
    <property type="molecule type" value="Genomic_DNA"/>
</dbReference>
<dbReference type="AlphaFoldDB" id="A0A8H4IVG3"/>
<feature type="compositionally biased region" description="Acidic residues" evidence="1">
    <location>
        <begin position="942"/>
        <end position="956"/>
    </location>
</feature>
<name>A0A8H4IVG3_9PEZI</name>
<evidence type="ECO:0000313" key="3">
    <source>
        <dbReference type="EMBL" id="KAF4307084.1"/>
    </source>
</evidence>
<gene>
    <name evidence="3" type="ORF">GTA08_BOTSDO05488</name>
</gene>
<protein>
    <submittedName>
        <fullName evidence="3">Heterokaryon incompatibility protein</fullName>
    </submittedName>
</protein>
<feature type="compositionally biased region" description="Basic and acidic residues" evidence="1">
    <location>
        <begin position="1008"/>
        <end position="1017"/>
    </location>
</feature>
<dbReference type="InterPro" id="IPR010730">
    <property type="entry name" value="HET"/>
</dbReference>
<reference evidence="3" key="1">
    <citation type="submission" date="2020-04" db="EMBL/GenBank/DDBJ databases">
        <title>Genome Assembly and Annotation of Botryosphaeria dothidea sdau 11-99, a Latent Pathogen of Apple Fruit Ring Rot in China.</title>
        <authorList>
            <person name="Yu C."/>
            <person name="Diao Y."/>
            <person name="Lu Q."/>
            <person name="Zhao J."/>
            <person name="Cui S."/>
            <person name="Peng C."/>
            <person name="He B."/>
            <person name="Liu H."/>
        </authorList>
    </citation>
    <scope>NUCLEOTIDE SEQUENCE [LARGE SCALE GENOMIC DNA]</scope>
    <source>
        <strain evidence="3">Sdau11-99</strain>
    </source>
</reference>
<accession>A0A8H4IVG3</accession>
<dbReference type="Pfam" id="PF06985">
    <property type="entry name" value="HET"/>
    <property type="match status" value="1"/>
</dbReference>
<dbReference type="Proteomes" id="UP000572817">
    <property type="component" value="Unassembled WGS sequence"/>
</dbReference>
<evidence type="ECO:0000259" key="2">
    <source>
        <dbReference type="Pfam" id="PF06985"/>
    </source>
</evidence>
<feature type="domain" description="Heterokaryon incompatibility" evidence="2">
    <location>
        <begin position="344"/>
        <end position="511"/>
    </location>
</feature>
<dbReference type="PANTHER" id="PTHR33112:SF16">
    <property type="entry name" value="HETEROKARYON INCOMPATIBILITY DOMAIN-CONTAINING PROTEIN"/>
    <property type="match status" value="1"/>
</dbReference>
<keyword evidence="4" id="KW-1185">Reference proteome</keyword>
<feature type="compositionally biased region" description="Acidic residues" evidence="1">
    <location>
        <begin position="992"/>
        <end position="1007"/>
    </location>
</feature>
<evidence type="ECO:0000256" key="1">
    <source>
        <dbReference type="SAM" id="MobiDB-lite"/>
    </source>
</evidence>
<comment type="caution">
    <text evidence="3">The sequence shown here is derived from an EMBL/GenBank/DDBJ whole genome shotgun (WGS) entry which is preliminary data.</text>
</comment>
<feature type="region of interest" description="Disordered" evidence="1">
    <location>
        <begin position="942"/>
        <end position="1017"/>
    </location>
</feature>
<organism evidence="3 4">
    <name type="scientific">Botryosphaeria dothidea</name>
    <dbReference type="NCBI Taxonomy" id="55169"/>
    <lineage>
        <taxon>Eukaryota</taxon>
        <taxon>Fungi</taxon>
        <taxon>Dikarya</taxon>
        <taxon>Ascomycota</taxon>
        <taxon>Pezizomycotina</taxon>
        <taxon>Dothideomycetes</taxon>
        <taxon>Dothideomycetes incertae sedis</taxon>
        <taxon>Botryosphaeriales</taxon>
        <taxon>Botryosphaeriaceae</taxon>
        <taxon>Botryosphaeria</taxon>
    </lineage>
</organism>
<dbReference type="OrthoDB" id="3647162at2759"/>
<dbReference type="PANTHER" id="PTHR33112">
    <property type="entry name" value="DOMAIN PROTEIN, PUTATIVE-RELATED"/>
    <property type="match status" value="1"/>
</dbReference>
<sequence>MASLANLVQAMDPSNFPTNFPSHERALVEQMHAETDAAMVQHDVDVIMLHDNRTATRQDPADAHIVIPAAPHAVRAAGAGGSAYEIVEGRRLVMEARDVLPGGPPEWLVFGFGHEVCWACRDALNYYAGWLRGDRESFGYEDGEDEGKEGVDGARRKKKKMPQAVVHHWNLVSLLVSATHCTICARLRQRLRGNPVVAMRELANLETRRLEMCWAWKGKDEKEHVLYFIWYDLRKPRGRNNYYTYYRMQLWDEEALDEHLMPRPVGGEEGQEKHVTGRTDSKSTKQMAKGWLARCVENDGEAHDECNSFAVGSSIPTRVLDVQYAKETSKLRLVCPVDAQRERYITLSHCWGEWGAKELPVLKEANLDERQQEGIGVKDLPQTFRDALEVANWFDVKWLWIDSLCIIQDSPSDWLREASLMAQTYRHALLNISADRSADARGGLFTDRNPLDVIPIKLHAMSIPNITTLPGWQEDAHEKIERSWWMSDYETDAFGWANRASSFSRAWIHRERQLARRILHFTEKEVVWECCGRTPVESLASEKFAGGVPFRRIFKDNAKWQARDLKSAVEKGPEVVYQTWNEVCEGFAEKWLTEPSDMPIILSSLAEEFGAMLPGEGYVAGLWERTLPLALMWKVDRYPDGEIGEFSDLPFAVAKEDAEEMSEYFANTLNRSKMPLEKEPPRLEKEGVLAQNGDEGQIEQREGLTPQEGTDLQVSAGKEVESTTTCGRGASYIAPSWSWLSVGRSMKLRGRWSQMPLVAIEADEPHINGLRDAFGPFPSDASITLSGYVRSIVVTYTGTSVAKSMYTPDIVSMRHNYALKVNDSDDGDGECKPRERKVGLSWHPDSGRDFEISLDSPEDNNQTRLECACLFVTFEGRKAEDWDLGISALLLKPVEGATKFRRIGTIWFSGLTALKIRYKVGIADEALEEDYWKRIMHDIGADSEEGEEYGEEDEDDMDRKERDEEEDDRENRERGDKEEVEEKKGQEKDGGNAEDEENEDENEDEEESPRIDGPEALYFHDDRICELKKLQIRKVTLV</sequence>
<feature type="compositionally biased region" description="Basic and acidic residues" evidence="1">
    <location>
        <begin position="969"/>
        <end position="991"/>
    </location>
</feature>